<dbReference type="InterPro" id="IPR002934">
    <property type="entry name" value="Polymerase_NTP_transf_dom"/>
</dbReference>
<dbReference type="EMBL" id="AADV02000084">
    <property type="protein sequence ID" value="EAM49209.1"/>
    <property type="molecule type" value="Genomic_DNA"/>
</dbReference>
<keyword evidence="8" id="KW-0460">Magnesium</keyword>
<evidence type="ECO:0000256" key="7">
    <source>
        <dbReference type="ARBA" id="ARBA00022840"/>
    </source>
</evidence>
<dbReference type="KEGG" id="cwa:CwatDRAFT_1867"/>
<dbReference type="PANTHER" id="PTHR33571">
    <property type="entry name" value="SSL8005 PROTEIN"/>
    <property type="match status" value="1"/>
</dbReference>
<keyword evidence="4" id="KW-0548">Nucleotidyltransferase</keyword>
<accession>Q4BZ76</accession>
<comment type="cofactor">
    <cofactor evidence="1">
        <name>Mg(2+)</name>
        <dbReference type="ChEBI" id="CHEBI:18420"/>
    </cofactor>
</comment>
<keyword evidence="6" id="KW-0547">Nucleotide-binding</keyword>
<sequence>MDKQILNRLNISPLELTDFCQENHILQLSLFGSVLREDFTKTSDIDFPVVFNPQIKLSLMDLVGIQYKLEEKIGRKVDLIGKRSIENSHNWIRRKNILETAIIIYESGQILSA</sequence>
<dbReference type="Pfam" id="PF01909">
    <property type="entry name" value="NTP_transf_2"/>
    <property type="match status" value="1"/>
</dbReference>
<evidence type="ECO:0000259" key="10">
    <source>
        <dbReference type="Pfam" id="PF01909"/>
    </source>
</evidence>
<dbReference type="PANTHER" id="PTHR33571:SF12">
    <property type="entry name" value="BSL3053 PROTEIN"/>
    <property type="match status" value="1"/>
</dbReference>
<evidence type="ECO:0000256" key="1">
    <source>
        <dbReference type="ARBA" id="ARBA00001946"/>
    </source>
</evidence>
<keyword evidence="12" id="KW-1185">Reference proteome</keyword>
<dbReference type="OrthoDB" id="428157at2"/>
<evidence type="ECO:0000256" key="6">
    <source>
        <dbReference type="ARBA" id="ARBA00022741"/>
    </source>
</evidence>
<evidence type="ECO:0000313" key="11">
    <source>
        <dbReference type="EMBL" id="EAM49209.1"/>
    </source>
</evidence>
<keyword evidence="5" id="KW-0479">Metal-binding</keyword>
<dbReference type="AlphaFoldDB" id="Q4BZ76"/>
<feature type="domain" description="Polymerase nucleotidyl transferase" evidence="10">
    <location>
        <begin position="18"/>
        <end position="103"/>
    </location>
</feature>
<reference evidence="11" key="3">
    <citation type="submission" date="2016-12" db="EMBL/GenBank/DDBJ databases">
        <title>Annotation of the draft genome assembly of Crocosphaera watsonii WH 8501.</title>
        <authorList>
            <consortium name="US DOE Joint Genome Institute (JGI-ORNL)"/>
            <person name="Larimer F."/>
            <person name="Land M."/>
        </authorList>
    </citation>
    <scope>NUCLEOTIDE SEQUENCE</scope>
    <source>
        <strain evidence="11">WH 8501</strain>
    </source>
</reference>
<evidence type="ECO:0000256" key="2">
    <source>
        <dbReference type="ARBA" id="ARBA00022649"/>
    </source>
</evidence>
<organism evidence="11 12">
    <name type="scientific">Crocosphaera watsonii WH 8501</name>
    <dbReference type="NCBI Taxonomy" id="165597"/>
    <lineage>
        <taxon>Bacteria</taxon>
        <taxon>Bacillati</taxon>
        <taxon>Cyanobacteriota</taxon>
        <taxon>Cyanophyceae</taxon>
        <taxon>Oscillatoriophycideae</taxon>
        <taxon>Chroococcales</taxon>
        <taxon>Aphanothecaceae</taxon>
        <taxon>Crocosphaera</taxon>
    </lineage>
</organism>
<evidence type="ECO:0000256" key="5">
    <source>
        <dbReference type="ARBA" id="ARBA00022723"/>
    </source>
</evidence>
<dbReference type="GO" id="GO:0016779">
    <property type="term" value="F:nucleotidyltransferase activity"/>
    <property type="evidence" value="ECO:0007669"/>
    <property type="project" value="UniProtKB-KW"/>
</dbReference>
<comment type="similarity">
    <text evidence="9">Belongs to the MntA antitoxin family.</text>
</comment>
<dbReference type="InterPro" id="IPR052038">
    <property type="entry name" value="Type-VII_TA_antitoxin"/>
</dbReference>
<dbReference type="InterPro" id="IPR043519">
    <property type="entry name" value="NT_sf"/>
</dbReference>
<comment type="caution">
    <text evidence="11">The sequence shown here is derived from an EMBL/GenBank/DDBJ whole genome shotgun (WGS) entry which is preliminary data.</text>
</comment>
<name>Q4BZ76_CROWT</name>
<reference evidence="11" key="1">
    <citation type="submission" date="2004-02" db="EMBL/GenBank/DDBJ databases">
        <authorList>
            <consortium name="DOE Joint Genome Institute"/>
        </authorList>
    </citation>
    <scope>NUCLEOTIDE SEQUENCE [LARGE SCALE GENOMIC DNA]</scope>
    <source>
        <strain evidence="11">WH 8501</strain>
    </source>
</reference>
<evidence type="ECO:0000256" key="3">
    <source>
        <dbReference type="ARBA" id="ARBA00022679"/>
    </source>
</evidence>
<keyword evidence="2" id="KW-1277">Toxin-antitoxin system</keyword>
<proteinExistence type="inferred from homology"/>
<gene>
    <name evidence="11" type="ORF">CwatDRAFT_1867</name>
</gene>
<dbReference type="CDD" id="cd05403">
    <property type="entry name" value="NT_KNTase_like"/>
    <property type="match status" value="1"/>
</dbReference>
<dbReference type="GO" id="GO:0005524">
    <property type="term" value="F:ATP binding"/>
    <property type="evidence" value="ECO:0007669"/>
    <property type="project" value="UniProtKB-KW"/>
</dbReference>
<dbReference type="SUPFAM" id="SSF81301">
    <property type="entry name" value="Nucleotidyltransferase"/>
    <property type="match status" value="1"/>
</dbReference>
<dbReference type="Gene3D" id="3.30.460.10">
    <property type="entry name" value="Beta Polymerase, domain 2"/>
    <property type="match status" value="1"/>
</dbReference>
<dbReference type="GO" id="GO:0046872">
    <property type="term" value="F:metal ion binding"/>
    <property type="evidence" value="ECO:0007669"/>
    <property type="project" value="UniProtKB-KW"/>
</dbReference>
<evidence type="ECO:0000256" key="8">
    <source>
        <dbReference type="ARBA" id="ARBA00022842"/>
    </source>
</evidence>
<reference evidence="11" key="2">
    <citation type="submission" date="2005-06" db="EMBL/GenBank/DDBJ databases">
        <title>Sequencing of the draft genome and assembly of Crocosphaera watsonii WH 8501.</title>
        <authorList>
            <consortium name="US DOE Joint Genome Institute (JGI-PGF)"/>
            <person name="Copeland A."/>
            <person name="Lucas S."/>
            <person name="Lapidus A."/>
            <person name="Barry K."/>
            <person name="Detter C."/>
            <person name="Glavina T."/>
            <person name="Hammon N."/>
            <person name="Israni S."/>
            <person name="Pitluck S."/>
            <person name="Richardson P."/>
        </authorList>
    </citation>
    <scope>NUCLEOTIDE SEQUENCE [LARGE SCALE GENOMIC DNA]</scope>
    <source>
        <strain evidence="11">WH 8501</strain>
    </source>
</reference>
<evidence type="ECO:0000256" key="9">
    <source>
        <dbReference type="ARBA" id="ARBA00038276"/>
    </source>
</evidence>
<evidence type="ECO:0000313" key="12">
    <source>
        <dbReference type="Proteomes" id="UP000003922"/>
    </source>
</evidence>
<protein>
    <submittedName>
        <fullName evidence="11">DNA polymerase, beta-like region</fullName>
    </submittedName>
</protein>
<evidence type="ECO:0000256" key="4">
    <source>
        <dbReference type="ARBA" id="ARBA00022695"/>
    </source>
</evidence>
<dbReference type="RefSeq" id="WP_007307059.1">
    <property type="nucleotide sequence ID" value="NZ_AADV02000084.1"/>
</dbReference>
<dbReference type="Proteomes" id="UP000003922">
    <property type="component" value="Unassembled WGS sequence"/>
</dbReference>
<keyword evidence="3" id="KW-0808">Transferase</keyword>
<keyword evidence="7" id="KW-0067">ATP-binding</keyword>